<evidence type="ECO:0008006" key="3">
    <source>
        <dbReference type="Google" id="ProtNLM"/>
    </source>
</evidence>
<accession>A0ABQ1ENB3</accession>
<reference evidence="2" key="1">
    <citation type="journal article" date="2019" name="Int. J. Syst. Evol. Microbiol.">
        <title>The Global Catalogue of Microorganisms (GCM) 10K type strain sequencing project: providing services to taxonomists for standard genome sequencing and annotation.</title>
        <authorList>
            <consortium name="The Broad Institute Genomics Platform"/>
            <consortium name="The Broad Institute Genome Sequencing Center for Infectious Disease"/>
            <person name="Wu L."/>
            <person name="Ma J."/>
        </authorList>
    </citation>
    <scope>NUCLEOTIDE SEQUENCE [LARGE SCALE GENOMIC DNA]</scope>
    <source>
        <strain evidence="2">CGMCC 1.15043</strain>
    </source>
</reference>
<dbReference type="RefSeq" id="WP_189012077.1">
    <property type="nucleotide sequence ID" value="NZ_BMHE01000010.1"/>
</dbReference>
<dbReference type="EMBL" id="BMHE01000010">
    <property type="protein sequence ID" value="GFZ79162.1"/>
    <property type="molecule type" value="Genomic_DNA"/>
</dbReference>
<sequence length="63" mass="6698">MQKLQLEGNTFSGVGTNNIQISNAQLARIGTYINNVNVPVPTTTAVMTPSGHDDVVDLRQSGI</sequence>
<evidence type="ECO:0000313" key="2">
    <source>
        <dbReference type="Proteomes" id="UP000615455"/>
    </source>
</evidence>
<protein>
    <recommendedName>
        <fullName evidence="3">Spore germination protein</fullName>
    </recommendedName>
</protein>
<proteinExistence type="predicted"/>
<comment type="caution">
    <text evidence="1">The sequence shown here is derived from an EMBL/GenBank/DDBJ whole genome shotgun (WGS) entry which is preliminary data.</text>
</comment>
<dbReference type="Proteomes" id="UP000615455">
    <property type="component" value="Unassembled WGS sequence"/>
</dbReference>
<gene>
    <name evidence="1" type="ORF">GCM10008018_25980</name>
</gene>
<organism evidence="1 2">
    <name type="scientific">Paenibacillus marchantiophytorum</name>
    <dbReference type="NCBI Taxonomy" id="1619310"/>
    <lineage>
        <taxon>Bacteria</taxon>
        <taxon>Bacillati</taxon>
        <taxon>Bacillota</taxon>
        <taxon>Bacilli</taxon>
        <taxon>Bacillales</taxon>
        <taxon>Paenibacillaceae</taxon>
        <taxon>Paenibacillus</taxon>
    </lineage>
</organism>
<name>A0ABQ1ENB3_9BACL</name>
<keyword evidence="2" id="KW-1185">Reference proteome</keyword>
<evidence type="ECO:0000313" key="1">
    <source>
        <dbReference type="EMBL" id="GFZ79162.1"/>
    </source>
</evidence>